<feature type="domain" description="Bacterial Pleckstrin homology" evidence="1">
    <location>
        <begin position="6"/>
        <end position="120"/>
    </location>
</feature>
<evidence type="ECO:0000313" key="3">
    <source>
        <dbReference type="Proteomes" id="UP000244649"/>
    </source>
</evidence>
<evidence type="ECO:0000313" key="2">
    <source>
        <dbReference type="EMBL" id="PVE76844.1"/>
    </source>
</evidence>
<evidence type="ECO:0000259" key="1">
    <source>
        <dbReference type="Pfam" id="PF08000"/>
    </source>
</evidence>
<dbReference type="InterPro" id="IPR037063">
    <property type="entry name" value="PHb_sf"/>
</dbReference>
<dbReference type="CDD" id="cd13225">
    <property type="entry name" value="PH-like_bacteria"/>
    <property type="match status" value="1"/>
</dbReference>
<reference evidence="2 3" key="1">
    <citation type="submission" date="2018-04" db="EMBL/GenBank/DDBJ databases">
        <authorList>
            <person name="Go L.Y."/>
            <person name="Mitchell J.A."/>
        </authorList>
    </citation>
    <scope>NUCLEOTIDE SEQUENCE [LARGE SCALE GENOMIC DNA]</scope>
    <source>
        <strain evidence="2 3">TPD7010</strain>
    </source>
</reference>
<proteinExistence type="predicted"/>
<organism evidence="2 3">
    <name type="scientific">Microbacterium testaceum</name>
    <name type="common">Aureobacterium testaceum</name>
    <name type="synonym">Brevibacterium testaceum</name>
    <dbReference type="NCBI Taxonomy" id="2033"/>
    <lineage>
        <taxon>Bacteria</taxon>
        <taxon>Bacillati</taxon>
        <taxon>Actinomycetota</taxon>
        <taxon>Actinomycetes</taxon>
        <taxon>Micrococcales</taxon>
        <taxon>Microbacteriaceae</taxon>
        <taxon>Microbacterium</taxon>
    </lineage>
</organism>
<dbReference type="Pfam" id="PF08000">
    <property type="entry name" value="bPH_1"/>
    <property type="match status" value="1"/>
</dbReference>
<dbReference type="RefSeq" id="WP_116537002.1">
    <property type="nucleotide sequence ID" value="NZ_QDFT01000009.1"/>
</dbReference>
<dbReference type="SUPFAM" id="SSF50729">
    <property type="entry name" value="PH domain-like"/>
    <property type="match status" value="1"/>
</dbReference>
<gene>
    <name evidence="2" type="ORF">DC432_05410</name>
</gene>
<comment type="caution">
    <text evidence="2">The sequence shown here is derived from an EMBL/GenBank/DDBJ whole genome shotgun (WGS) entry which is preliminary data.</text>
</comment>
<accession>A0A2T7WRE2</accession>
<protein>
    <recommendedName>
        <fullName evidence="1">Bacterial Pleckstrin homology domain-containing protein</fullName>
    </recommendedName>
</protein>
<dbReference type="AlphaFoldDB" id="A0A2T7WRE2"/>
<dbReference type="InterPro" id="IPR012544">
    <property type="entry name" value="PHb"/>
</dbReference>
<dbReference type="EMBL" id="QDFT01000009">
    <property type="protein sequence ID" value="PVE76844.1"/>
    <property type="molecule type" value="Genomic_DNA"/>
</dbReference>
<dbReference type="Proteomes" id="UP000244649">
    <property type="component" value="Unassembled WGS sequence"/>
</dbReference>
<dbReference type="Gene3D" id="2.30.29.50">
    <property type="entry name" value="Bacterial Pleckstrin homology domain"/>
    <property type="match status" value="1"/>
</dbReference>
<name>A0A2T7WRE2_MICTE</name>
<sequence length="125" mass="14111">MVETSQILSWTLQREIATPDDVRTLLVEGEQAVASFQTFRDSATFTTKRLIVRDAQGLTGRKVEIYSLPYSAIEMWSSENAGGLLDRDAEIELWTKVGHIKIKVTKGADIRRLDSLIAWAVLHKH</sequence>